<name>M2U528_COCH5</name>
<dbReference type="InterPro" id="IPR051153">
    <property type="entry name" value="Yeast_CWMannoprotein_PIR"/>
</dbReference>
<evidence type="ECO:0000256" key="4">
    <source>
        <dbReference type="SAM" id="SignalP"/>
    </source>
</evidence>
<dbReference type="EMBL" id="KB445580">
    <property type="protein sequence ID" value="EMD88816.1"/>
    <property type="molecule type" value="Genomic_DNA"/>
</dbReference>
<dbReference type="STRING" id="701091.M2U528"/>
<feature type="region of interest" description="Disordered" evidence="3">
    <location>
        <begin position="148"/>
        <end position="302"/>
    </location>
</feature>
<dbReference type="InterPro" id="IPR000420">
    <property type="entry name" value="Yeast_PIR_rpt"/>
</dbReference>
<evidence type="ECO:0000256" key="1">
    <source>
        <dbReference type="ARBA" id="ARBA00022729"/>
    </source>
</evidence>
<dbReference type="GO" id="GO:0005199">
    <property type="term" value="F:structural constituent of cell wall"/>
    <property type="evidence" value="ECO:0007669"/>
    <property type="project" value="InterPro"/>
</dbReference>
<dbReference type="HOGENOM" id="CLU_049782_0_0_1"/>
<dbReference type="Pfam" id="PF00399">
    <property type="entry name" value="PIR"/>
    <property type="match status" value="2"/>
</dbReference>
<feature type="domain" description="Cell wall mannoprotein PIR1-like C-terminal" evidence="5">
    <location>
        <begin position="65"/>
        <end position="138"/>
    </location>
</feature>
<reference evidence="6 7" key="1">
    <citation type="journal article" date="2012" name="PLoS Pathog.">
        <title>Diverse lifestyles and strategies of plant pathogenesis encoded in the genomes of eighteen Dothideomycetes fungi.</title>
        <authorList>
            <person name="Ohm R.A."/>
            <person name="Feau N."/>
            <person name="Henrissat B."/>
            <person name="Schoch C.L."/>
            <person name="Horwitz B.A."/>
            <person name="Barry K.W."/>
            <person name="Condon B.J."/>
            <person name="Copeland A.C."/>
            <person name="Dhillon B."/>
            <person name="Glaser F."/>
            <person name="Hesse C.N."/>
            <person name="Kosti I."/>
            <person name="LaButti K."/>
            <person name="Lindquist E.A."/>
            <person name="Lucas S."/>
            <person name="Salamov A.A."/>
            <person name="Bradshaw R.E."/>
            <person name="Ciuffetti L."/>
            <person name="Hamelin R.C."/>
            <person name="Kema G.H.J."/>
            <person name="Lawrence C."/>
            <person name="Scott J.A."/>
            <person name="Spatafora J.W."/>
            <person name="Turgeon B.G."/>
            <person name="de Wit P.J.G.M."/>
            <person name="Zhong S."/>
            <person name="Goodwin S.B."/>
            <person name="Grigoriev I.V."/>
        </authorList>
    </citation>
    <scope>NUCLEOTIDE SEQUENCE [LARGE SCALE GENOMIC DNA]</scope>
    <source>
        <strain evidence="7">C5 / ATCC 48332 / race O</strain>
    </source>
</reference>
<dbReference type="OrthoDB" id="5415592at2759"/>
<dbReference type="eggNOG" id="ENOG502RKR1">
    <property type="taxonomic scope" value="Eukaryota"/>
</dbReference>
<accession>M2U528</accession>
<dbReference type="GO" id="GO:0009277">
    <property type="term" value="C:fungal-type cell wall"/>
    <property type="evidence" value="ECO:0007669"/>
    <property type="project" value="TreeGrafter"/>
</dbReference>
<evidence type="ECO:0000313" key="7">
    <source>
        <dbReference type="Proteomes" id="UP000016936"/>
    </source>
</evidence>
<feature type="non-terminal residue" evidence="6">
    <location>
        <position position="309"/>
    </location>
</feature>
<dbReference type="OMA" id="IGDGQPQ"/>
<protein>
    <recommendedName>
        <fullName evidence="5">Cell wall mannoprotein PIR1-like C-terminal domain-containing protein</fullName>
    </recommendedName>
</protein>
<keyword evidence="1 4" id="KW-0732">Signal</keyword>
<gene>
    <name evidence="6" type="ORF">COCHEDRAFT_1046455</name>
</gene>
<dbReference type="AlphaFoldDB" id="M2U528"/>
<dbReference type="Pfam" id="PF22799">
    <property type="entry name" value="PIR1-like_C"/>
    <property type="match status" value="1"/>
</dbReference>
<proteinExistence type="predicted"/>
<evidence type="ECO:0000256" key="3">
    <source>
        <dbReference type="SAM" id="MobiDB-lite"/>
    </source>
</evidence>
<feature type="compositionally biased region" description="Polar residues" evidence="3">
    <location>
        <begin position="221"/>
        <end position="232"/>
    </location>
</feature>
<dbReference type="Proteomes" id="UP000016936">
    <property type="component" value="Unassembled WGS sequence"/>
</dbReference>
<organism evidence="6 7">
    <name type="scientific">Cochliobolus heterostrophus (strain C5 / ATCC 48332 / race O)</name>
    <name type="common">Southern corn leaf blight fungus</name>
    <name type="synonym">Bipolaris maydis</name>
    <dbReference type="NCBI Taxonomy" id="701091"/>
    <lineage>
        <taxon>Eukaryota</taxon>
        <taxon>Fungi</taxon>
        <taxon>Dikarya</taxon>
        <taxon>Ascomycota</taxon>
        <taxon>Pezizomycotina</taxon>
        <taxon>Dothideomycetes</taxon>
        <taxon>Pleosporomycetidae</taxon>
        <taxon>Pleosporales</taxon>
        <taxon>Pleosporineae</taxon>
        <taxon>Pleosporaceae</taxon>
        <taxon>Bipolaris</taxon>
    </lineage>
</organism>
<dbReference type="GO" id="GO:0031505">
    <property type="term" value="P:fungal-type cell wall organization"/>
    <property type="evidence" value="ECO:0007669"/>
    <property type="project" value="TreeGrafter"/>
</dbReference>
<evidence type="ECO:0000313" key="6">
    <source>
        <dbReference type="EMBL" id="EMD88816.1"/>
    </source>
</evidence>
<feature type="compositionally biased region" description="Polar residues" evidence="3">
    <location>
        <begin position="255"/>
        <end position="280"/>
    </location>
</feature>
<dbReference type="PANTHER" id="PTHR47254:SF2">
    <property type="entry name" value="COVALENTLY-LINKED CELL WALL PROTEIN"/>
    <property type="match status" value="1"/>
</dbReference>
<feature type="signal peptide" evidence="4">
    <location>
        <begin position="1"/>
        <end position="22"/>
    </location>
</feature>
<feature type="chain" id="PRO_5004026468" description="Cell wall mannoprotein PIR1-like C-terminal domain-containing protein" evidence="4">
    <location>
        <begin position="23"/>
        <end position="309"/>
    </location>
</feature>
<evidence type="ECO:0000256" key="2">
    <source>
        <dbReference type="ARBA" id="ARBA00022737"/>
    </source>
</evidence>
<dbReference type="PANTHER" id="PTHR47254">
    <property type="entry name" value="CELL WALL MANNOPROTEIN CIS3-RELATED"/>
    <property type="match status" value="1"/>
</dbReference>
<reference evidence="7" key="2">
    <citation type="journal article" date="2013" name="PLoS Genet.">
        <title>Comparative genome structure, secondary metabolite, and effector coding capacity across Cochliobolus pathogens.</title>
        <authorList>
            <person name="Condon B.J."/>
            <person name="Leng Y."/>
            <person name="Wu D."/>
            <person name="Bushley K.E."/>
            <person name="Ohm R.A."/>
            <person name="Otillar R."/>
            <person name="Martin J."/>
            <person name="Schackwitz W."/>
            <person name="Grimwood J."/>
            <person name="MohdZainudin N."/>
            <person name="Xue C."/>
            <person name="Wang R."/>
            <person name="Manning V.A."/>
            <person name="Dhillon B."/>
            <person name="Tu Z.J."/>
            <person name="Steffenson B.J."/>
            <person name="Salamov A."/>
            <person name="Sun H."/>
            <person name="Lowry S."/>
            <person name="LaButti K."/>
            <person name="Han J."/>
            <person name="Copeland A."/>
            <person name="Lindquist E."/>
            <person name="Barry K."/>
            <person name="Schmutz J."/>
            <person name="Baker S.E."/>
            <person name="Ciuffetti L.M."/>
            <person name="Grigoriev I.V."/>
            <person name="Zhong S."/>
            <person name="Turgeon B.G."/>
        </authorList>
    </citation>
    <scope>NUCLEOTIDE SEQUENCE [LARGE SCALE GENOMIC DNA]</scope>
    <source>
        <strain evidence="7">C5 / ATCC 48332 / race O</strain>
    </source>
</reference>
<feature type="compositionally biased region" description="Polar residues" evidence="3">
    <location>
        <begin position="160"/>
        <end position="179"/>
    </location>
</feature>
<keyword evidence="2" id="KW-0677">Repeat</keyword>
<evidence type="ECO:0000259" key="5">
    <source>
        <dbReference type="Pfam" id="PF22799"/>
    </source>
</evidence>
<dbReference type="InterPro" id="IPR054508">
    <property type="entry name" value="PIR1-like_C"/>
</dbReference>
<sequence>MKSFIVAGLVVAATALPQAASGSECAASVDGTFTITTVKAPEAEKKRALARRQLDGILTMTLKDGVLKDQAGREGYIASNYQFQFDGPVQDGALEVDGFGLCSNNSLSLKGSTLFYQCLSGEFYNLYSQSIGEQCLPINIMAVMATDNDGESETKDPEVTQISDGQPQASEPAVTQISDGQPQASAPGSAPPPPPPVTQISDGQPQASAPGSLPPPPPPVTQISDGQPQASAPASEFPTPIVTPEPEPEPETSLPAVTQISDGQPQITAPPSNHSATYTTPPLPDFTGAAATPSSSVAGLGALLGGVFA</sequence>
<keyword evidence="7" id="KW-1185">Reference proteome</keyword>